<comment type="caution">
    <text evidence="2">The sequence shown here is derived from an EMBL/GenBank/DDBJ whole genome shotgun (WGS) entry which is preliminary data.</text>
</comment>
<evidence type="ECO:0000313" key="3">
    <source>
        <dbReference type="Proteomes" id="UP001549321"/>
    </source>
</evidence>
<dbReference type="Proteomes" id="UP001549321">
    <property type="component" value="Unassembled WGS sequence"/>
</dbReference>
<dbReference type="EMBL" id="JBEPSM010000006">
    <property type="protein sequence ID" value="MET4636726.1"/>
    <property type="molecule type" value="Genomic_DNA"/>
</dbReference>
<reference evidence="2 3" key="1">
    <citation type="submission" date="2024-06" db="EMBL/GenBank/DDBJ databases">
        <title>Sorghum-associated microbial communities from plants grown in Nebraska, USA.</title>
        <authorList>
            <person name="Schachtman D."/>
        </authorList>
    </citation>
    <scope>NUCLEOTIDE SEQUENCE [LARGE SCALE GENOMIC DNA]</scope>
    <source>
        <strain evidence="2 3">3207</strain>
    </source>
</reference>
<evidence type="ECO:0000256" key="1">
    <source>
        <dbReference type="SAM" id="Phobius"/>
    </source>
</evidence>
<keyword evidence="1" id="KW-1133">Transmembrane helix</keyword>
<evidence type="ECO:0000313" key="2">
    <source>
        <dbReference type="EMBL" id="MET4636726.1"/>
    </source>
</evidence>
<accession>A0ABV2R607</accession>
<proteinExistence type="predicted"/>
<organism evidence="2 3">
    <name type="scientific">Kaistia defluvii</name>
    <dbReference type="NCBI Taxonomy" id="410841"/>
    <lineage>
        <taxon>Bacteria</taxon>
        <taxon>Pseudomonadati</taxon>
        <taxon>Pseudomonadota</taxon>
        <taxon>Alphaproteobacteria</taxon>
        <taxon>Hyphomicrobiales</taxon>
        <taxon>Kaistiaceae</taxon>
        <taxon>Kaistia</taxon>
    </lineage>
</organism>
<keyword evidence="1" id="KW-0472">Membrane</keyword>
<sequence length="61" mass="6331">MSMSAAAGPSLIRFLRSRRGPIAIEYGLIIGVIVLALAAVIFTGGGILSLYERVVALAVQS</sequence>
<gene>
    <name evidence="2" type="ORF">ABIE08_004691</name>
</gene>
<feature type="transmembrane region" description="Helical" evidence="1">
    <location>
        <begin position="26"/>
        <end position="51"/>
    </location>
</feature>
<name>A0ABV2R607_9HYPH</name>
<keyword evidence="1" id="KW-0812">Transmembrane</keyword>
<protein>
    <submittedName>
        <fullName evidence="2">Flp pilus assembly pilin Flp</fullName>
    </submittedName>
</protein>
<keyword evidence="3" id="KW-1185">Reference proteome</keyword>